<reference evidence="1" key="1">
    <citation type="submission" date="2020-07" db="EMBL/GenBank/DDBJ databases">
        <title>Multicomponent nature underlies the extraordinary mechanical properties of spider dragline silk.</title>
        <authorList>
            <person name="Kono N."/>
            <person name="Nakamura H."/>
            <person name="Mori M."/>
            <person name="Yoshida Y."/>
            <person name="Ohtoshi R."/>
            <person name="Malay A.D."/>
            <person name="Moran D.A.P."/>
            <person name="Tomita M."/>
            <person name="Numata K."/>
            <person name="Arakawa K."/>
        </authorList>
    </citation>
    <scope>NUCLEOTIDE SEQUENCE</scope>
</reference>
<organism evidence="1 2">
    <name type="scientific">Trichonephila clavata</name>
    <name type="common">Joro spider</name>
    <name type="synonym">Nephila clavata</name>
    <dbReference type="NCBI Taxonomy" id="2740835"/>
    <lineage>
        <taxon>Eukaryota</taxon>
        <taxon>Metazoa</taxon>
        <taxon>Ecdysozoa</taxon>
        <taxon>Arthropoda</taxon>
        <taxon>Chelicerata</taxon>
        <taxon>Arachnida</taxon>
        <taxon>Araneae</taxon>
        <taxon>Araneomorphae</taxon>
        <taxon>Entelegynae</taxon>
        <taxon>Araneoidea</taxon>
        <taxon>Nephilidae</taxon>
        <taxon>Trichonephila</taxon>
    </lineage>
</organism>
<comment type="caution">
    <text evidence="1">The sequence shown here is derived from an EMBL/GenBank/DDBJ whole genome shotgun (WGS) entry which is preliminary data.</text>
</comment>
<dbReference type="AlphaFoldDB" id="A0A8X6IPS4"/>
<accession>A0A8X6IPS4</accession>
<dbReference type="Proteomes" id="UP000887116">
    <property type="component" value="Unassembled WGS sequence"/>
</dbReference>
<sequence>MKLKKIRLPNAPPVTPEDKHELALLASGAKCPPKDLKSTFLCYRDFEPPADSQIVALVLHLELKNGSSECLGRLAWGEEDNIKQ</sequence>
<protein>
    <submittedName>
        <fullName evidence="1">Uncharacterized protein</fullName>
    </submittedName>
</protein>
<evidence type="ECO:0000313" key="1">
    <source>
        <dbReference type="EMBL" id="GFQ81000.1"/>
    </source>
</evidence>
<dbReference type="OrthoDB" id="6434347at2759"/>
<evidence type="ECO:0000313" key="2">
    <source>
        <dbReference type="Proteomes" id="UP000887116"/>
    </source>
</evidence>
<keyword evidence="2" id="KW-1185">Reference proteome</keyword>
<name>A0A8X6IPS4_TRICU</name>
<dbReference type="EMBL" id="BMAO01032259">
    <property type="protein sequence ID" value="GFQ81000.1"/>
    <property type="molecule type" value="Genomic_DNA"/>
</dbReference>
<gene>
    <name evidence="1" type="ORF">TNCT_274921</name>
</gene>
<proteinExistence type="predicted"/>